<dbReference type="Gene3D" id="3.10.450.40">
    <property type="match status" value="2"/>
</dbReference>
<evidence type="ECO:0000313" key="3">
    <source>
        <dbReference type="EMBL" id="BDR56300.1"/>
    </source>
</evidence>
<dbReference type="KEGG" id="xak:KIMC2_08620"/>
<proteinExistence type="predicted"/>
<name>A0AAU9D1Y8_9LACO</name>
<accession>A0AAU9D1Y8</accession>
<dbReference type="AlphaFoldDB" id="A0AAU9D1Y8"/>
<dbReference type="SUPFAM" id="SSF54403">
    <property type="entry name" value="Cystatin/monellin"/>
    <property type="match status" value="2"/>
</dbReference>
<keyword evidence="1" id="KW-0812">Transmembrane</keyword>
<dbReference type="Proteomes" id="UP001321804">
    <property type="component" value="Chromosome"/>
</dbReference>
<gene>
    <name evidence="3" type="ORF">KIMC2_08620</name>
</gene>
<dbReference type="InterPro" id="IPR041401">
    <property type="entry name" value="TseB-like_dom"/>
</dbReference>
<dbReference type="EMBL" id="AP026801">
    <property type="protein sequence ID" value="BDR56300.1"/>
    <property type="molecule type" value="Genomic_DNA"/>
</dbReference>
<sequence>MRKRSRRFPIIIGVIILILVIAFGTYILANNSFLRVKNDAIKVIQKKTDLHSFSKYYWYNHDSSYFSALGKNKENKNQYAILNTSNGNLIIVDQNKGISESEAKRIVMRDASKLKEIKNTRLGFYDHKVVWEIAYFDQTNNLNYYTLNFKNGKIVQKVLKV</sequence>
<dbReference type="RefSeq" id="WP_317698209.1">
    <property type="nucleotide sequence ID" value="NZ_AP026801.1"/>
</dbReference>
<keyword evidence="1" id="KW-1133">Transmembrane helix</keyword>
<evidence type="ECO:0000259" key="2">
    <source>
        <dbReference type="Pfam" id="PF17881"/>
    </source>
</evidence>
<feature type="transmembrane region" description="Helical" evidence="1">
    <location>
        <begin position="7"/>
        <end position="29"/>
    </location>
</feature>
<reference evidence="3 4" key="1">
    <citation type="journal article" date="2023" name="Microbiol. Spectr.">
        <title>Symbiosis of Carpenter Bees with Uncharacterized Lactic Acid Bacteria Showing NAD Auxotrophy.</title>
        <authorList>
            <person name="Kawasaki S."/>
            <person name="Ozawa K."/>
            <person name="Mori T."/>
            <person name="Yamamoto A."/>
            <person name="Ito M."/>
            <person name="Ohkuma M."/>
            <person name="Sakamoto M."/>
            <person name="Matsutani M."/>
        </authorList>
    </citation>
    <scope>NUCLEOTIDE SEQUENCE [LARGE SCALE GENOMIC DNA]</scope>
    <source>
        <strain evidence="3 4">KimC2</strain>
    </source>
</reference>
<feature type="domain" description="Cell wall elongation regulator TseB-like" evidence="2">
    <location>
        <begin position="40"/>
        <end position="82"/>
    </location>
</feature>
<keyword evidence="4" id="KW-1185">Reference proteome</keyword>
<evidence type="ECO:0000256" key="1">
    <source>
        <dbReference type="SAM" id="Phobius"/>
    </source>
</evidence>
<dbReference type="InterPro" id="IPR046350">
    <property type="entry name" value="Cystatin_sf"/>
</dbReference>
<protein>
    <recommendedName>
        <fullName evidence="2">Cell wall elongation regulator TseB-like domain-containing protein</fullName>
    </recommendedName>
</protein>
<keyword evidence="1" id="KW-0472">Membrane</keyword>
<dbReference type="Pfam" id="PF17881">
    <property type="entry name" value="TseB"/>
    <property type="match status" value="1"/>
</dbReference>
<organism evidence="3 4">
    <name type="scientific">Xylocopilactobacillus apis</name>
    <dbReference type="NCBI Taxonomy" id="2932183"/>
    <lineage>
        <taxon>Bacteria</taxon>
        <taxon>Bacillati</taxon>
        <taxon>Bacillota</taxon>
        <taxon>Bacilli</taxon>
        <taxon>Lactobacillales</taxon>
        <taxon>Lactobacillaceae</taxon>
        <taxon>Xylocopilactobacillus</taxon>
    </lineage>
</organism>
<evidence type="ECO:0000313" key="4">
    <source>
        <dbReference type="Proteomes" id="UP001321804"/>
    </source>
</evidence>